<dbReference type="Proteomes" id="UP000094527">
    <property type="component" value="Unassembled WGS sequence"/>
</dbReference>
<feature type="region of interest" description="Disordered" evidence="1">
    <location>
        <begin position="171"/>
        <end position="286"/>
    </location>
</feature>
<accession>A0A1D2MQR5</accession>
<feature type="compositionally biased region" description="Low complexity" evidence="1">
    <location>
        <begin position="118"/>
        <end position="128"/>
    </location>
</feature>
<feature type="compositionally biased region" description="Polar residues" evidence="1">
    <location>
        <begin position="129"/>
        <end position="139"/>
    </location>
</feature>
<gene>
    <name evidence="2" type="ORF">Ocin01_11478</name>
</gene>
<feature type="compositionally biased region" description="Polar residues" evidence="1">
    <location>
        <begin position="253"/>
        <end position="262"/>
    </location>
</feature>
<feature type="region of interest" description="Disordered" evidence="1">
    <location>
        <begin position="117"/>
        <end position="151"/>
    </location>
</feature>
<sequence length="347" mass="37079">MRESRCPQKTLVITFLHCRTEWTSEGTNGNWLTKMLKLIFIVGILANVGSFVLEPEDDTVMTYKNGRALLTPEQEEFLMELLAADDALIDAASRGIVDDILAALAGINQVNIVGPDNQQTQQQQQQAQLPVSATQFSQPPNNPTLPVGANDMTPQQQAVFTAIMSSLGSSPISAQAPPFAPGPSQTQAQAQPFAPIAPNPGQTQEPSFASGSPQTQSQQYAPGPSQTQSQPFGPGSGPQFSSGQPPSYSQGQRPAQQTQPFSPVQVPRAPNSPAMTQQNANTTAVGGNNNHLFNTIQSVIMGSSSRNVTQIVDQSLRIATPAPVRELVTSILNAVYCNSVRRLMGRC</sequence>
<organism evidence="2 3">
    <name type="scientific">Orchesella cincta</name>
    <name type="common">Springtail</name>
    <name type="synonym">Podura cincta</name>
    <dbReference type="NCBI Taxonomy" id="48709"/>
    <lineage>
        <taxon>Eukaryota</taxon>
        <taxon>Metazoa</taxon>
        <taxon>Ecdysozoa</taxon>
        <taxon>Arthropoda</taxon>
        <taxon>Hexapoda</taxon>
        <taxon>Collembola</taxon>
        <taxon>Entomobryomorpha</taxon>
        <taxon>Entomobryoidea</taxon>
        <taxon>Orchesellidae</taxon>
        <taxon>Orchesellinae</taxon>
        <taxon>Orchesella</taxon>
    </lineage>
</organism>
<dbReference type="EMBL" id="LJIJ01000697">
    <property type="protein sequence ID" value="ODM95208.1"/>
    <property type="molecule type" value="Genomic_DNA"/>
</dbReference>
<dbReference type="AlphaFoldDB" id="A0A1D2MQR5"/>
<evidence type="ECO:0000313" key="3">
    <source>
        <dbReference type="Proteomes" id="UP000094527"/>
    </source>
</evidence>
<feature type="compositionally biased region" description="Low complexity" evidence="1">
    <location>
        <begin position="222"/>
        <end position="252"/>
    </location>
</feature>
<protein>
    <submittedName>
        <fullName evidence="2">Uncharacterized protein</fullName>
    </submittedName>
</protein>
<feature type="compositionally biased region" description="Polar residues" evidence="1">
    <location>
        <begin position="200"/>
        <end position="220"/>
    </location>
</feature>
<feature type="compositionally biased region" description="Low complexity" evidence="1">
    <location>
        <begin position="183"/>
        <end position="196"/>
    </location>
</feature>
<comment type="caution">
    <text evidence="2">The sequence shown here is derived from an EMBL/GenBank/DDBJ whole genome shotgun (WGS) entry which is preliminary data.</text>
</comment>
<name>A0A1D2MQR5_ORCCI</name>
<keyword evidence="3" id="KW-1185">Reference proteome</keyword>
<evidence type="ECO:0000256" key="1">
    <source>
        <dbReference type="SAM" id="MobiDB-lite"/>
    </source>
</evidence>
<proteinExistence type="predicted"/>
<reference evidence="2 3" key="1">
    <citation type="journal article" date="2016" name="Genome Biol. Evol.">
        <title>Gene Family Evolution Reflects Adaptation to Soil Environmental Stressors in the Genome of the Collembolan Orchesella cincta.</title>
        <authorList>
            <person name="Faddeeva-Vakhrusheva A."/>
            <person name="Derks M.F."/>
            <person name="Anvar S.Y."/>
            <person name="Agamennone V."/>
            <person name="Suring W."/>
            <person name="Smit S."/>
            <person name="van Straalen N.M."/>
            <person name="Roelofs D."/>
        </authorList>
    </citation>
    <scope>NUCLEOTIDE SEQUENCE [LARGE SCALE GENOMIC DNA]</scope>
    <source>
        <tissue evidence="2">Mixed pool</tissue>
    </source>
</reference>
<dbReference type="OrthoDB" id="10647986at2759"/>
<evidence type="ECO:0000313" key="2">
    <source>
        <dbReference type="EMBL" id="ODM95208.1"/>
    </source>
</evidence>